<proteinExistence type="predicted"/>
<dbReference type="EMBL" id="MVBO01000020">
    <property type="protein sequence ID" value="OZJ05221.1"/>
    <property type="molecule type" value="Genomic_DNA"/>
</dbReference>
<sequence length="261" mass="29676">MEWKLRLKETLGAVEAKKISTPPIYFATLDEHGLPQVRAVQCVGFVGERRSPERETGSEQRVEDPLEHLDPPQASWESALLCFSTDIRSAKCRELARTRLAQFCWWFPSEQRQFRIACETYIIASPESNSHIGTPTSELEALSQCFVHPPAKGTSERFSWDNECGYHFDRLPNIIRGWHVGPPPSAPCDDNTVPFDQLPLSRTSADHDLKLRQAQQNFALIVMKPKSVDFVDMAQQPPTRLLFESGEDDRSSSWRTIPLNP</sequence>
<dbReference type="OrthoDB" id="434253at2759"/>
<dbReference type="GO" id="GO:0010181">
    <property type="term" value="F:FMN binding"/>
    <property type="evidence" value="ECO:0007669"/>
    <property type="project" value="InterPro"/>
</dbReference>
<evidence type="ECO:0000313" key="3">
    <source>
        <dbReference type="EMBL" id="OZJ05221.1"/>
    </source>
</evidence>
<feature type="region of interest" description="Disordered" evidence="1">
    <location>
        <begin position="49"/>
        <end position="69"/>
    </location>
</feature>
<accession>A0A261Y3P7</accession>
<feature type="domain" description="Pyridoxamine 5'-phosphate oxidase Alr4036 family FMN-binding" evidence="2">
    <location>
        <begin position="2"/>
        <end position="123"/>
    </location>
</feature>
<organism evidence="3 4">
    <name type="scientific">Bifiguratus adelaidae</name>
    <dbReference type="NCBI Taxonomy" id="1938954"/>
    <lineage>
        <taxon>Eukaryota</taxon>
        <taxon>Fungi</taxon>
        <taxon>Fungi incertae sedis</taxon>
        <taxon>Mucoromycota</taxon>
        <taxon>Mucoromycotina</taxon>
        <taxon>Endogonomycetes</taxon>
        <taxon>Endogonales</taxon>
        <taxon>Endogonales incertae sedis</taxon>
        <taxon>Bifiguratus</taxon>
    </lineage>
</organism>
<dbReference type="Pfam" id="PF12766">
    <property type="entry name" value="Pyridox_oxase_2"/>
    <property type="match status" value="1"/>
</dbReference>
<feature type="region of interest" description="Disordered" evidence="1">
    <location>
        <begin position="241"/>
        <end position="261"/>
    </location>
</feature>
<dbReference type="Proteomes" id="UP000242875">
    <property type="component" value="Unassembled WGS sequence"/>
</dbReference>
<gene>
    <name evidence="3" type="ORF">BZG36_02454</name>
</gene>
<dbReference type="InterPro" id="IPR012349">
    <property type="entry name" value="Split_barrel_FMN-bd"/>
</dbReference>
<evidence type="ECO:0000313" key="4">
    <source>
        <dbReference type="Proteomes" id="UP000242875"/>
    </source>
</evidence>
<comment type="caution">
    <text evidence="3">The sequence shown here is derived from an EMBL/GenBank/DDBJ whole genome shotgun (WGS) entry which is preliminary data.</text>
</comment>
<keyword evidence="4" id="KW-1185">Reference proteome</keyword>
<dbReference type="PANTHER" id="PTHR28243:SF1">
    <property type="entry name" value="PYRIDOXAMINE 5'-PHOSPHATE OXIDASE ALR4036 FAMILY FMN-BINDING DOMAIN-CONTAINING PROTEIN"/>
    <property type="match status" value="1"/>
</dbReference>
<dbReference type="InterPro" id="IPR024624">
    <property type="entry name" value="Pyridox_Oxase_Alr4036_FMN-bd"/>
</dbReference>
<dbReference type="AlphaFoldDB" id="A0A261Y3P7"/>
<dbReference type="PANTHER" id="PTHR28243">
    <property type="entry name" value="AGL049CP"/>
    <property type="match status" value="1"/>
</dbReference>
<dbReference type="SUPFAM" id="SSF50475">
    <property type="entry name" value="FMN-binding split barrel"/>
    <property type="match status" value="1"/>
</dbReference>
<evidence type="ECO:0000259" key="2">
    <source>
        <dbReference type="Pfam" id="PF12766"/>
    </source>
</evidence>
<protein>
    <recommendedName>
        <fullName evidence="2">Pyridoxamine 5'-phosphate oxidase Alr4036 family FMN-binding domain-containing protein</fullName>
    </recommendedName>
</protein>
<evidence type="ECO:0000256" key="1">
    <source>
        <dbReference type="SAM" id="MobiDB-lite"/>
    </source>
</evidence>
<dbReference type="Gene3D" id="2.30.110.10">
    <property type="entry name" value="Electron Transport, Fmn-binding Protein, Chain A"/>
    <property type="match status" value="1"/>
</dbReference>
<reference evidence="3 4" key="1">
    <citation type="journal article" date="2017" name="Mycologia">
        <title>Bifiguratus adelaidae, gen. et sp. nov., a new member of Mucoromycotina in endophytic and soil-dwelling habitats.</title>
        <authorList>
            <person name="Torres-Cruz T.J."/>
            <person name="Billingsley Tobias T.L."/>
            <person name="Almatruk M."/>
            <person name="Hesse C."/>
            <person name="Kuske C.R."/>
            <person name="Desiro A."/>
            <person name="Benucci G.M."/>
            <person name="Bonito G."/>
            <person name="Stajich J.E."/>
            <person name="Dunlap C."/>
            <person name="Arnold A.E."/>
            <person name="Porras-Alfaro A."/>
        </authorList>
    </citation>
    <scope>NUCLEOTIDE SEQUENCE [LARGE SCALE GENOMIC DNA]</scope>
    <source>
        <strain evidence="3 4">AZ0501</strain>
    </source>
</reference>
<name>A0A261Y3P7_9FUNG</name>